<reference evidence="1" key="1">
    <citation type="submission" date="2023-03" db="EMBL/GenBank/DDBJ databases">
        <title>Massive genome expansion in bonnet fungi (Mycena s.s.) driven by repeated elements and novel gene families across ecological guilds.</title>
        <authorList>
            <consortium name="Lawrence Berkeley National Laboratory"/>
            <person name="Harder C.B."/>
            <person name="Miyauchi S."/>
            <person name="Viragh M."/>
            <person name="Kuo A."/>
            <person name="Thoen E."/>
            <person name="Andreopoulos B."/>
            <person name="Lu D."/>
            <person name="Skrede I."/>
            <person name="Drula E."/>
            <person name="Henrissat B."/>
            <person name="Morin E."/>
            <person name="Kohler A."/>
            <person name="Barry K."/>
            <person name="LaButti K."/>
            <person name="Morin E."/>
            <person name="Salamov A."/>
            <person name="Lipzen A."/>
            <person name="Mereny Z."/>
            <person name="Hegedus B."/>
            <person name="Baldrian P."/>
            <person name="Stursova M."/>
            <person name="Weitz H."/>
            <person name="Taylor A."/>
            <person name="Grigoriev I.V."/>
            <person name="Nagy L.G."/>
            <person name="Martin F."/>
            <person name="Kauserud H."/>
        </authorList>
    </citation>
    <scope>NUCLEOTIDE SEQUENCE</scope>
    <source>
        <strain evidence="1">CBHHK200</strain>
    </source>
</reference>
<dbReference type="EMBL" id="JARJCM010000068">
    <property type="protein sequence ID" value="KAJ7033016.1"/>
    <property type="molecule type" value="Genomic_DNA"/>
</dbReference>
<gene>
    <name evidence="1" type="ORF">C8F04DRAFT_1355580</name>
</gene>
<proteinExistence type="predicted"/>
<evidence type="ECO:0000313" key="2">
    <source>
        <dbReference type="Proteomes" id="UP001218188"/>
    </source>
</evidence>
<keyword evidence="2" id="KW-1185">Reference proteome</keyword>
<evidence type="ECO:0000313" key="1">
    <source>
        <dbReference type="EMBL" id="KAJ7033016.1"/>
    </source>
</evidence>
<comment type="caution">
    <text evidence="1">The sequence shown here is derived from an EMBL/GenBank/DDBJ whole genome shotgun (WGS) entry which is preliminary data.</text>
</comment>
<name>A0AAD6SS10_9AGAR</name>
<accession>A0AAD6SS10</accession>
<protein>
    <submittedName>
        <fullName evidence="1">Uncharacterized protein</fullName>
    </submittedName>
</protein>
<dbReference type="Proteomes" id="UP001218188">
    <property type="component" value="Unassembled WGS sequence"/>
</dbReference>
<organism evidence="1 2">
    <name type="scientific">Mycena alexandri</name>
    <dbReference type="NCBI Taxonomy" id="1745969"/>
    <lineage>
        <taxon>Eukaryota</taxon>
        <taxon>Fungi</taxon>
        <taxon>Dikarya</taxon>
        <taxon>Basidiomycota</taxon>
        <taxon>Agaricomycotina</taxon>
        <taxon>Agaricomycetes</taxon>
        <taxon>Agaricomycetidae</taxon>
        <taxon>Agaricales</taxon>
        <taxon>Marasmiineae</taxon>
        <taxon>Mycenaceae</taxon>
        <taxon>Mycena</taxon>
    </lineage>
</organism>
<sequence length="207" mass="22188">MVLLSTIPGMKTCPKAIAVTAAEMEAHSFCSGKRKGLKTPPIHNAAVGAKGQARSALEKKSDEEQMRSGTFFIIRVSSNAVVNVKGIDGVSKESNNASCSSPASEVNFIISNYEETGAYNAVWREGNYGNEGKCSRLVCHISLVNIFYPGMAPFDCCTELLENTLFDIALTANVENPSNIGSGDLHLLQSNFGAIVGMFRAHALKPR</sequence>
<dbReference type="AlphaFoldDB" id="A0AAD6SS10"/>